<organism evidence="21">
    <name type="scientific">Lichtheimia ramosa</name>
    <dbReference type="NCBI Taxonomy" id="688394"/>
    <lineage>
        <taxon>Eukaryota</taxon>
        <taxon>Fungi</taxon>
        <taxon>Fungi incertae sedis</taxon>
        <taxon>Mucoromycota</taxon>
        <taxon>Mucoromycotina</taxon>
        <taxon>Mucoromycetes</taxon>
        <taxon>Mucorales</taxon>
        <taxon>Lichtheimiaceae</taxon>
        <taxon>Lichtheimia</taxon>
    </lineage>
</organism>
<feature type="domain" description="PA" evidence="18">
    <location>
        <begin position="213"/>
        <end position="303"/>
    </location>
</feature>
<evidence type="ECO:0000313" key="21">
    <source>
        <dbReference type="EMBL" id="CDS09725.1"/>
    </source>
</evidence>
<sequence length="791" mass="86860">MPAGYDSLSSHGGGESSSKPMSAMDRAKSWWKGGEESEPLLGSQHVTNDQGSGKQSTAKKFAMYGGILAACIALAGSAAWLLLEKHEASLPSTTPKMSETEKFMYDLPVAENMREYLRHYTSEAHLAGSEADKRLAEWTRDKFIEFGITNSSLETYYPLLNYPVKHRFGIVSGPEEFQYEASLTEDVVDEDETSHTPDVVPSFHGYSKNGTARGPVVYANYGRVEDFQYLVDQGINLNGTIALVRYGGAVRGLKIRAAAQFGCVGTLIYSDPLDDGPIEKEGYPHVNPAKSYPEGPWRPESSVQRGSVSYISLASGDALTPGYAATKDAPRLKQEDLNSLPSIPSLPLSYRDALPLLKATQGRGVQNDDWTGGLEEVDYFSGPTEGEAILENIVDYKVTPIWNVIGTIEGSVEPDRVIVLGNHRDAWVYGAVDPNSGSATMLELARAFGELLKTGWRPARTIVLASWDGEEYGLIGSTEHTEDHKDWLSKNGVAYINVDVAVSGPNFGAGASPSLRQLIYDVTSLVEDPHTGGSVYDAWHKFTNFTVEPAAKPYVNDLGSGSDFVGFLHYIGMASISIDFSGDYGVYHSVYDSFHWMDKFGDPGFHYHATMCRIWALMALRLADSPILPIHPADYADALSGYVDDISSYAADAVTKNKIEIGDEQQRFPVLSAAIEKLSDIATKFEKKLQSLEIQVQDYSHLDSVPKSLLRRLRKINEQLMYFERGLLDPEGIQERTWFKHIVYAPGYWTGYSSQVFPAIADALDAGDANMTTHKESRAALCVQEAANTLA</sequence>
<dbReference type="InterPro" id="IPR003137">
    <property type="entry name" value="PA_domain"/>
</dbReference>
<evidence type="ECO:0000256" key="4">
    <source>
        <dbReference type="ARBA" id="ARBA00022645"/>
    </source>
</evidence>
<dbReference type="GO" id="GO:0006508">
    <property type="term" value="P:proteolysis"/>
    <property type="evidence" value="ECO:0007669"/>
    <property type="project" value="UniProtKB-KW"/>
</dbReference>
<dbReference type="Gene3D" id="3.50.30.30">
    <property type="match status" value="1"/>
</dbReference>
<dbReference type="Pfam" id="PF04253">
    <property type="entry name" value="TFR_dimer"/>
    <property type="match status" value="1"/>
</dbReference>
<keyword evidence="10" id="KW-0735">Signal-anchor</keyword>
<dbReference type="Pfam" id="PF04389">
    <property type="entry name" value="Peptidase_M28"/>
    <property type="match status" value="1"/>
</dbReference>
<dbReference type="PANTHER" id="PTHR10404:SF46">
    <property type="entry name" value="VACUOLAR PROTEIN SORTING-ASSOCIATED PROTEIN 70"/>
    <property type="match status" value="1"/>
</dbReference>
<dbReference type="InterPro" id="IPR046450">
    <property type="entry name" value="PA_dom_sf"/>
</dbReference>
<name>A0A077WQQ6_9FUNG</name>
<dbReference type="AlphaFoldDB" id="A0A077WQQ6"/>
<dbReference type="InterPro" id="IPR036757">
    <property type="entry name" value="TFR-like_dimer_dom_sf"/>
</dbReference>
<keyword evidence="9" id="KW-0862">Zinc</keyword>
<dbReference type="OrthoDB" id="5841748at2759"/>
<evidence type="ECO:0000256" key="2">
    <source>
        <dbReference type="ARBA" id="ARBA00004606"/>
    </source>
</evidence>
<evidence type="ECO:0000256" key="8">
    <source>
        <dbReference type="ARBA" id="ARBA00022801"/>
    </source>
</evidence>
<feature type="region of interest" description="Disordered" evidence="16">
    <location>
        <begin position="1"/>
        <end position="54"/>
    </location>
</feature>
<keyword evidence="6 17" id="KW-0812">Transmembrane</keyword>
<evidence type="ECO:0000256" key="10">
    <source>
        <dbReference type="ARBA" id="ARBA00022968"/>
    </source>
</evidence>
<proteinExistence type="inferred from homology"/>
<keyword evidence="5" id="KW-0645">Protease</keyword>
<evidence type="ECO:0000259" key="18">
    <source>
        <dbReference type="Pfam" id="PF02225"/>
    </source>
</evidence>
<evidence type="ECO:0000256" key="11">
    <source>
        <dbReference type="ARBA" id="ARBA00022989"/>
    </source>
</evidence>
<dbReference type="Gene3D" id="1.20.930.40">
    <property type="entry name" value="Transferrin receptor-like, dimerisation domain"/>
    <property type="match status" value="1"/>
</dbReference>
<dbReference type="InterPro" id="IPR039373">
    <property type="entry name" value="Peptidase_M28B"/>
</dbReference>
<feature type="coiled-coil region" evidence="15">
    <location>
        <begin position="675"/>
        <end position="702"/>
    </location>
</feature>
<keyword evidence="13 17" id="KW-0472">Membrane</keyword>
<dbReference type="GO" id="GO:0046872">
    <property type="term" value="F:metal ion binding"/>
    <property type="evidence" value="ECO:0007669"/>
    <property type="project" value="UniProtKB-KW"/>
</dbReference>
<dbReference type="SUPFAM" id="SSF52025">
    <property type="entry name" value="PA domain"/>
    <property type="match status" value="1"/>
</dbReference>
<dbReference type="EMBL" id="LK023335">
    <property type="protein sequence ID" value="CDS09725.1"/>
    <property type="molecule type" value="Genomic_DNA"/>
</dbReference>
<dbReference type="FunFam" id="3.50.30.30:FF:000008">
    <property type="entry name" value="Glutamate carboxypeptidase 2"/>
    <property type="match status" value="1"/>
</dbReference>
<dbReference type="SUPFAM" id="SSF47672">
    <property type="entry name" value="Transferrin receptor-like dimerisation domain"/>
    <property type="match status" value="1"/>
</dbReference>
<dbReference type="PANTHER" id="PTHR10404">
    <property type="entry name" value="N-ACETYLATED-ALPHA-LINKED ACIDIC DIPEPTIDASE"/>
    <property type="match status" value="1"/>
</dbReference>
<keyword evidence="15" id="KW-0175">Coiled coil</keyword>
<reference evidence="21" key="1">
    <citation type="journal article" date="2014" name="Genome Announc.">
        <title>De novo whole-genome sequence and genome annotation of Lichtheimia ramosa.</title>
        <authorList>
            <person name="Linde J."/>
            <person name="Schwartze V."/>
            <person name="Binder U."/>
            <person name="Lass-Florl C."/>
            <person name="Voigt K."/>
            <person name="Horn F."/>
        </authorList>
    </citation>
    <scope>NUCLEOTIDE SEQUENCE</scope>
    <source>
        <strain evidence="21">JMRC FSU:6197</strain>
    </source>
</reference>
<dbReference type="CDD" id="cd08022">
    <property type="entry name" value="M28_PSMA_like"/>
    <property type="match status" value="1"/>
</dbReference>
<evidence type="ECO:0000256" key="12">
    <source>
        <dbReference type="ARBA" id="ARBA00023049"/>
    </source>
</evidence>
<evidence type="ECO:0000256" key="7">
    <source>
        <dbReference type="ARBA" id="ARBA00022723"/>
    </source>
</evidence>
<evidence type="ECO:0000256" key="16">
    <source>
        <dbReference type="SAM" id="MobiDB-lite"/>
    </source>
</evidence>
<keyword evidence="7" id="KW-0479">Metal-binding</keyword>
<feature type="transmembrane region" description="Helical" evidence="17">
    <location>
        <begin position="61"/>
        <end position="83"/>
    </location>
</feature>
<keyword evidence="14" id="KW-0325">Glycoprotein</keyword>
<dbReference type="GO" id="GO:0008237">
    <property type="term" value="F:metallopeptidase activity"/>
    <property type="evidence" value="ECO:0007669"/>
    <property type="project" value="UniProtKB-KW"/>
</dbReference>
<evidence type="ECO:0008006" key="22">
    <source>
        <dbReference type="Google" id="ProtNLM"/>
    </source>
</evidence>
<comment type="cofactor">
    <cofactor evidence="1">
        <name>Zn(2+)</name>
        <dbReference type="ChEBI" id="CHEBI:29105"/>
    </cofactor>
</comment>
<evidence type="ECO:0000256" key="3">
    <source>
        <dbReference type="ARBA" id="ARBA00005634"/>
    </source>
</evidence>
<dbReference type="FunFam" id="3.40.630.10:FF:000009">
    <property type="entry name" value="N-acetylated-alpha-linked acidic dipeptidase 2"/>
    <property type="match status" value="1"/>
</dbReference>
<evidence type="ECO:0000259" key="20">
    <source>
        <dbReference type="Pfam" id="PF04389"/>
    </source>
</evidence>
<comment type="similarity">
    <text evidence="3">Belongs to the peptidase M28 family. M28B subfamily.</text>
</comment>
<evidence type="ECO:0000256" key="13">
    <source>
        <dbReference type="ARBA" id="ARBA00023136"/>
    </source>
</evidence>
<feature type="compositionally biased region" description="Polar residues" evidence="16">
    <location>
        <begin position="44"/>
        <end position="54"/>
    </location>
</feature>
<keyword evidence="12" id="KW-0482">Metalloprotease</keyword>
<gene>
    <name evidence="21" type="ORF">LRAMOSA02402</name>
</gene>
<evidence type="ECO:0000256" key="15">
    <source>
        <dbReference type="SAM" id="Coils"/>
    </source>
</evidence>
<dbReference type="Pfam" id="PF02225">
    <property type="entry name" value="PA"/>
    <property type="match status" value="1"/>
</dbReference>
<dbReference type="GO" id="GO:0016020">
    <property type="term" value="C:membrane"/>
    <property type="evidence" value="ECO:0007669"/>
    <property type="project" value="UniProtKB-SubCell"/>
</dbReference>
<dbReference type="InterPro" id="IPR007365">
    <property type="entry name" value="TFR-like_dimer_dom"/>
</dbReference>
<feature type="domain" description="Peptidase M28" evidence="20">
    <location>
        <begin position="403"/>
        <end position="595"/>
    </location>
</feature>
<accession>A0A077WQQ6</accession>
<feature type="domain" description="Transferrin receptor-like dimerisation" evidence="19">
    <location>
        <begin position="670"/>
        <end position="790"/>
    </location>
</feature>
<evidence type="ECO:0000256" key="1">
    <source>
        <dbReference type="ARBA" id="ARBA00001947"/>
    </source>
</evidence>
<dbReference type="CDD" id="cd02121">
    <property type="entry name" value="PA_GCPII_like"/>
    <property type="match status" value="1"/>
</dbReference>
<evidence type="ECO:0000256" key="14">
    <source>
        <dbReference type="ARBA" id="ARBA00023180"/>
    </source>
</evidence>
<evidence type="ECO:0000259" key="19">
    <source>
        <dbReference type="Pfam" id="PF04253"/>
    </source>
</evidence>
<keyword evidence="8" id="KW-0378">Hydrolase</keyword>
<evidence type="ECO:0000256" key="17">
    <source>
        <dbReference type="SAM" id="Phobius"/>
    </source>
</evidence>
<dbReference type="Gene3D" id="3.40.630.10">
    <property type="entry name" value="Zn peptidases"/>
    <property type="match status" value="1"/>
</dbReference>
<dbReference type="SUPFAM" id="SSF53187">
    <property type="entry name" value="Zn-dependent exopeptidases"/>
    <property type="match status" value="1"/>
</dbReference>
<evidence type="ECO:0000256" key="6">
    <source>
        <dbReference type="ARBA" id="ARBA00022692"/>
    </source>
</evidence>
<keyword evidence="4" id="KW-0121">Carboxypeptidase</keyword>
<keyword evidence="11 17" id="KW-1133">Transmembrane helix</keyword>
<evidence type="ECO:0000256" key="9">
    <source>
        <dbReference type="ARBA" id="ARBA00022833"/>
    </source>
</evidence>
<protein>
    <recommendedName>
        <fullName evidence="22">Glutamate carboxypeptidase II</fullName>
    </recommendedName>
</protein>
<dbReference type="GO" id="GO:0004180">
    <property type="term" value="F:carboxypeptidase activity"/>
    <property type="evidence" value="ECO:0007669"/>
    <property type="project" value="UniProtKB-KW"/>
</dbReference>
<evidence type="ECO:0000256" key="5">
    <source>
        <dbReference type="ARBA" id="ARBA00022670"/>
    </source>
</evidence>
<dbReference type="InterPro" id="IPR007484">
    <property type="entry name" value="Peptidase_M28"/>
</dbReference>
<comment type="subcellular location">
    <subcellularLocation>
        <location evidence="2">Membrane</location>
        <topology evidence="2">Single-pass type II membrane protein</topology>
    </subcellularLocation>
</comment>